<evidence type="ECO:0000256" key="5">
    <source>
        <dbReference type="ARBA" id="ARBA00022989"/>
    </source>
</evidence>
<dbReference type="PANTHER" id="PTHR30151:SF20">
    <property type="entry name" value="ABC TRANSPORTER PERMEASE PROTEIN HI_0355-RELATED"/>
    <property type="match status" value="1"/>
</dbReference>
<dbReference type="InterPro" id="IPR035906">
    <property type="entry name" value="MetI-like_sf"/>
</dbReference>
<evidence type="ECO:0000256" key="3">
    <source>
        <dbReference type="ARBA" id="ARBA00022475"/>
    </source>
</evidence>
<dbReference type="PATRIC" id="fig|93930.3.peg.1756"/>
<dbReference type="GO" id="GO:0005886">
    <property type="term" value="C:plasma membrane"/>
    <property type="evidence" value="ECO:0007669"/>
    <property type="project" value="UniProtKB-SubCell"/>
</dbReference>
<evidence type="ECO:0000256" key="1">
    <source>
        <dbReference type="ARBA" id="ARBA00004651"/>
    </source>
</evidence>
<dbReference type="Proteomes" id="UP000058636">
    <property type="component" value="Unassembled WGS sequence"/>
</dbReference>
<feature type="transmembrane region" description="Helical" evidence="7">
    <location>
        <begin position="214"/>
        <end position="232"/>
    </location>
</feature>
<evidence type="ECO:0000256" key="7">
    <source>
        <dbReference type="RuleBase" id="RU363032"/>
    </source>
</evidence>
<dbReference type="InterPro" id="IPR000515">
    <property type="entry name" value="MetI-like"/>
</dbReference>
<feature type="transmembrane region" description="Helical" evidence="7">
    <location>
        <begin position="51"/>
        <end position="77"/>
    </location>
</feature>
<accession>A0A101EQG9</accession>
<comment type="subcellular location">
    <subcellularLocation>
        <location evidence="1 7">Cell membrane</location>
        <topology evidence="1 7">Multi-pass membrane protein</topology>
    </subcellularLocation>
</comment>
<evidence type="ECO:0000256" key="2">
    <source>
        <dbReference type="ARBA" id="ARBA00022448"/>
    </source>
</evidence>
<name>A0A101EQG9_9THEM</name>
<dbReference type="PANTHER" id="PTHR30151">
    <property type="entry name" value="ALKANE SULFONATE ABC TRANSPORTER-RELATED, MEMBRANE SUBUNIT"/>
    <property type="match status" value="1"/>
</dbReference>
<dbReference type="AlphaFoldDB" id="A0A101EQG9"/>
<evidence type="ECO:0000256" key="4">
    <source>
        <dbReference type="ARBA" id="ARBA00022692"/>
    </source>
</evidence>
<keyword evidence="3" id="KW-1003">Cell membrane</keyword>
<feature type="transmembrane region" description="Helical" evidence="7">
    <location>
        <begin position="181"/>
        <end position="202"/>
    </location>
</feature>
<comment type="caution">
    <text evidence="8">The sequence shown here is derived from an EMBL/GenBank/DDBJ whole genome shotgun (WGS) entry which is preliminary data.</text>
</comment>
<reference evidence="8 9" key="1">
    <citation type="journal article" date="2015" name="MBio">
        <title>Genome-Resolved Metagenomic Analysis Reveals Roles for Candidate Phyla and Other Microbial Community Members in Biogeochemical Transformations in Oil Reservoirs.</title>
        <authorList>
            <person name="Hu P."/>
            <person name="Tom L."/>
            <person name="Singh A."/>
            <person name="Thomas B.C."/>
            <person name="Baker B.J."/>
            <person name="Piceno Y.M."/>
            <person name="Andersen G.L."/>
            <person name="Banfield J.F."/>
        </authorList>
    </citation>
    <scope>NUCLEOTIDE SEQUENCE [LARGE SCALE GENOMIC DNA]</scope>
    <source>
        <strain evidence="8">46_26</strain>
    </source>
</reference>
<dbReference type="Gene3D" id="1.10.3720.10">
    <property type="entry name" value="MetI-like"/>
    <property type="match status" value="1"/>
</dbReference>
<evidence type="ECO:0000313" key="8">
    <source>
        <dbReference type="EMBL" id="KUK23002.1"/>
    </source>
</evidence>
<organism evidence="8 9">
    <name type="scientific">Thermotoga petrophila</name>
    <dbReference type="NCBI Taxonomy" id="93929"/>
    <lineage>
        <taxon>Bacteria</taxon>
        <taxon>Thermotogati</taxon>
        <taxon>Thermotogota</taxon>
        <taxon>Thermotogae</taxon>
        <taxon>Thermotogales</taxon>
        <taxon>Thermotogaceae</taxon>
        <taxon>Thermotoga</taxon>
    </lineage>
</organism>
<dbReference type="CDD" id="cd06261">
    <property type="entry name" value="TM_PBP2"/>
    <property type="match status" value="1"/>
</dbReference>
<keyword evidence="2 7" id="KW-0813">Transport</keyword>
<dbReference type="Pfam" id="PF00528">
    <property type="entry name" value="BPD_transp_1"/>
    <property type="match status" value="1"/>
</dbReference>
<feature type="transmembrane region" description="Helical" evidence="7">
    <location>
        <begin position="86"/>
        <end position="112"/>
    </location>
</feature>
<proteinExistence type="inferred from homology"/>
<dbReference type="GO" id="GO:0055085">
    <property type="term" value="P:transmembrane transport"/>
    <property type="evidence" value="ECO:0007669"/>
    <property type="project" value="InterPro"/>
</dbReference>
<gene>
    <name evidence="8" type="ORF">XD57_0903</name>
</gene>
<evidence type="ECO:0000313" key="9">
    <source>
        <dbReference type="Proteomes" id="UP000058636"/>
    </source>
</evidence>
<dbReference type="PROSITE" id="PS50928">
    <property type="entry name" value="ABC_TM1"/>
    <property type="match status" value="1"/>
</dbReference>
<sequence>MRRKYRSTAKWIFLVATLVVWEFSNVPQYLLPKPSSIVSQMISQWRILLVHSLYTIAESLSGLAIGLVIGVGLAVLIDTFQFIREILYPVLIVSQAIPIVAVAPLVVIWFGLGIGTKVGVVAFVTLFPVALNTLEGFRTIDPDALDLFRVMKATRTQIYRYLIIPHTLPYVFSGLKISATYAVVSAVIGEWLGAEKGLGIYMIRAMNTFRADRLFVSIVIVVILSVAVFKMVDLLSRRFTPWFEERRMVT</sequence>
<keyword evidence="6 7" id="KW-0472">Membrane</keyword>
<evidence type="ECO:0000256" key="6">
    <source>
        <dbReference type="ARBA" id="ARBA00023136"/>
    </source>
</evidence>
<protein>
    <submittedName>
        <fullName evidence="8">ABC transporter, permease protein, cysTW family</fullName>
    </submittedName>
</protein>
<keyword evidence="4 7" id="KW-0812">Transmembrane</keyword>
<keyword evidence="5 7" id="KW-1133">Transmembrane helix</keyword>
<comment type="similarity">
    <text evidence="7">Belongs to the binding-protein-dependent transport system permease family.</text>
</comment>
<dbReference type="SUPFAM" id="SSF161098">
    <property type="entry name" value="MetI-like"/>
    <property type="match status" value="1"/>
</dbReference>
<feature type="transmembrane region" description="Helical" evidence="7">
    <location>
        <begin position="12"/>
        <end position="31"/>
    </location>
</feature>
<dbReference type="EMBL" id="LGFG01000065">
    <property type="protein sequence ID" value="KUK23002.1"/>
    <property type="molecule type" value="Genomic_DNA"/>
</dbReference>